<sequence>MQLPALPGNGRLGTTGTRQGLRSSEGECIYIPETGSFNVQDLSMLSRDSRISSDKSTLTYTMPKAKTTPASRHKLK</sequence>
<proteinExistence type="predicted"/>
<feature type="compositionally biased region" description="Low complexity" evidence="1">
    <location>
        <begin position="1"/>
        <end position="22"/>
    </location>
</feature>
<organism evidence="2 3">
    <name type="scientific">Fusarium kuroshium</name>
    <dbReference type="NCBI Taxonomy" id="2010991"/>
    <lineage>
        <taxon>Eukaryota</taxon>
        <taxon>Fungi</taxon>
        <taxon>Dikarya</taxon>
        <taxon>Ascomycota</taxon>
        <taxon>Pezizomycotina</taxon>
        <taxon>Sordariomycetes</taxon>
        <taxon>Hypocreomycetidae</taxon>
        <taxon>Hypocreales</taxon>
        <taxon>Nectriaceae</taxon>
        <taxon>Fusarium</taxon>
        <taxon>Fusarium solani species complex</taxon>
    </lineage>
</organism>
<comment type="caution">
    <text evidence="2">The sequence shown here is derived from an EMBL/GenBank/DDBJ whole genome shotgun (WGS) entry which is preliminary data.</text>
</comment>
<dbReference type="AlphaFoldDB" id="A0A3M2SIA4"/>
<keyword evidence="3" id="KW-1185">Reference proteome</keyword>
<dbReference type="Proteomes" id="UP000277212">
    <property type="component" value="Unassembled WGS sequence"/>
</dbReference>
<evidence type="ECO:0000313" key="2">
    <source>
        <dbReference type="EMBL" id="RMJ17264.1"/>
    </source>
</evidence>
<evidence type="ECO:0000256" key="1">
    <source>
        <dbReference type="SAM" id="MobiDB-lite"/>
    </source>
</evidence>
<evidence type="ECO:0000313" key="3">
    <source>
        <dbReference type="Proteomes" id="UP000277212"/>
    </source>
</evidence>
<feature type="region of interest" description="Disordered" evidence="1">
    <location>
        <begin position="50"/>
        <end position="76"/>
    </location>
</feature>
<dbReference type="EMBL" id="NKUJ01000035">
    <property type="protein sequence ID" value="RMJ17264.1"/>
    <property type="molecule type" value="Genomic_DNA"/>
</dbReference>
<gene>
    <name evidence="2" type="ORF">CDV36_003098</name>
</gene>
<reference evidence="2 3" key="1">
    <citation type="submission" date="2017-06" db="EMBL/GenBank/DDBJ databases">
        <title>Comparative genomic analysis of Ambrosia Fusariam Clade fungi.</title>
        <authorList>
            <person name="Stajich J.E."/>
            <person name="Carrillo J."/>
            <person name="Kijimoto T."/>
            <person name="Eskalen A."/>
            <person name="O'Donnell K."/>
            <person name="Kasson M."/>
        </authorList>
    </citation>
    <scope>NUCLEOTIDE SEQUENCE [LARGE SCALE GENOMIC DNA]</scope>
    <source>
        <strain evidence="2">UCR3666</strain>
    </source>
</reference>
<name>A0A3M2SIA4_9HYPO</name>
<protein>
    <submittedName>
        <fullName evidence="2">Uncharacterized protein</fullName>
    </submittedName>
</protein>
<feature type="region of interest" description="Disordered" evidence="1">
    <location>
        <begin position="1"/>
        <end position="26"/>
    </location>
</feature>
<accession>A0A3M2SIA4</accession>